<dbReference type="AlphaFoldDB" id="A0AAE7C1N3"/>
<gene>
    <name evidence="2" type="ORF">A4G17_01555</name>
    <name evidence="3" type="ORF">EDC49_1285</name>
</gene>
<dbReference type="EMBL" id="CP015029">
    <property type="protein sequence ID" value="QIM64229.1"/>
    <property type="molecule type" value="Genomic_DNA"/>
</dbReference>
<protein>
    <submittedName>
        <fullName evidence="2">Deoxyribose-phosphate aldolase</fullName>
    </submittedName>
</protein>
<evidence type="ECO:0000256" key="1">
    <source>
        <dbReference type="SAM" id="SignalP"/>
    </source>
</evidence>
<dbReference type="Proteomes" id="UP000502287">
    <property type="component" value="Chromosome"/>
</dbReference>
<reference evidence="3 4" key="2">
    <citation type="submission" date="2018-11" db="EMBL/GenBank/DDBJ databases">
        <title>Genomic Encyclopedia of Type Strains, Phase IV (KMG-IV): sequencing the most valuable type-strain genomes for metagenomic binning, comparative biology and taxonomic classification.</title>
        <authorList>
            <person name="Goeker M."/>
        </authorList>
    </citation>
    <scope>NUCLEOTIDE SEQUENCE [LARGE SCALE GENOMIC DNA]</scope>
    <source>
        <strain evidence="3 4">DSM 25797</strain>
    </source>
</reference>
<evidence type="ECO:0000313" key="2">
    <source>
        <dbReference type="EMBL" id="QIM64229.1"/>
    </source>
</evidence>
<evidence type="ECO:0000313" key="3">
    <source>
        <dbReference type="EMBL" id="RPE93771.1"/>
    </source>
</evidence>
<proteinExistence type="predicted"/>
<dbReference type="PROSITE" id="PS51257">
    <property type="entry name" value="PROKAR_LIPOPROTEIN"/>
    <property type="match status" value="1"/>
</dbReference>
<dbReference type="RefSeq" id="WP_123956923.1">
    <property type="nucleotide sequence ID" value="NZ_CP015029.1"/>
</dbReference>
<organism evidence="2 5">
    <name type="scientific">Frederiksenia canicola</name>
    <dbReference type="NCBI Taxonomy" id="123824"/>
    <lineage>
        <taxon>Bacteria</taxon>
        <taxon>Pseudomonadati</taxon>
        <taxon>Pseudomonadota</taxon>
        <taxon>Gammaproteobacteria</taxon>
        <taxon>Pasteurellales</taxon>
        <taxon>Pasteurellaceae</taxon>
        <taxon>Frederiksenia</taxon>
    </lineage>
</organism>
<accession>A0AAE7C1N3</accession>
<feature type="signal peptide" evidence="1">
    <location>
        <begin position="1"/>
        <end position="21"/>
    </location>
</feature>
<keyword evidence="1" id="KW-0732">Signal</keyword>
<reference evidence="2 5" key="1">
    <citation type="submission" date="2016-03" db="EMBL/GenBank/DDBJ databases">
        <authorList>
            <person name="Hansen M.J."/>
            <person name="Bojesen A.M."/>
            <person name="Planet P."/>
        </authorList>
    </citation>
    <scope>NUCLEOTIDE SEQUENCE [LARGE SCALE GENOMIC DNA]</scope>
    <source>
        <strain evidence="2 5">HPA 21</strain>
    </source>
</reference>
<evidence type="ECO:0000313" key="4">
    <source>
        <dbReference type="Proteomes" id="UP000276901"/>
    </source>
</evidence>
<name>A0AAE7C1N3_9PAST</name>
<dbReference type="Proteomes" id="UP000276901">
    <property type="component" value="Unassembled WGS sequence"/>
</dbReference>
<feature type="chain" id="PRO_5042002522" evidence="1">
    <location>
        <begin position="22"/>
        <end position="91"/>
    </location>
</feature>
<sequence>MKKLSLVVLMTAVLAGCTAHVYSGKGNATILSSKALDVNTVEITAQKDNGEVVTLVRQYDAHAAVGSRIIVGDAAANRDEDLKTIRRYEFK</sequence>
<evidence type="ECO:0000313" key="5">
    <source>
        <dbReference type="Proteomes" id="UP000502287"/>
    </source>
</evidence>
<keyword evidence="4" id="KW-1185">Reference proteome</keyword>
<dbReference type="EMBL" id="RKQT01000002">
    <property type="protein sequence ID" value="RPE93771.1"/>
    <property type="molecule type" value="Genomic_DNA"/>
</dbReference>
<dbReference type="KEGG" id="fcl:A4G17_01555"/>